<organism evidence="1 2">
    <name type="scientific">Puia dinghuensis</name>
    <dbReference type="NCBI Taxonomy" id="1792502"/>
    <lineage>
        <taxon>Bacteria</taxon>
        <taxon>Pseudomonadati</taxon>
        <taxon>Bacteroidota</taxon>
        <taxon>Chitinophagia</taxon>
        <taxon>Chitinophagales</taxon>
        <taxon>Chitinophagaceae</taxon>
        <taxon>Puia</taxon>
    </lineage>
</organism>
<sequence length="115" mass="12753">MQGYSVLIKMINPECMFTYDTVAEAVNGLKQRGYNIDFNLEAEGVACSETPLSLKPGDFEITEFYRFEGDSDPADEAIVYAIESRKGEKGLLVTGFGISAEGLGEEMIEKLRVKR</sequence>
<name>A0A8J2XSH1_9BACT</name>
<dbReference type="AlphaFoldDB" id="A0A8J2XSH1"/>
<proteinExistence type="predicted"/>
<keyword evidence="2" id="KW-1185">Reference proteome</keyword>
<gene>
    <name evidence="1" type="ORF">GCM10011511_17880</name>
</gene>
<evidence type="ECO:0000313" key="2">
    <source>
        <dbReference type="Proteomes" id="UP000607559"/>
    </source>
</evidence>
<reference evidence="1" key="1">
    <citation type="journal article" date="2014" name="Int. J. Syst. Evol. Microbiol.">
        <title>Complete genome sequence of Corynebacterium casei LMG S-19264T (=DSM 44701T), isolated from a smear-ripened cheese.</title>
        <authorList>
            <consortium name="US DOE Joint Genome Institute (JGI-PGF)"/>
            <person name="Walter F."/>
            <person name="Albersmeier A."/>
            <person name="Kalinowski J."/>
            <person name="Ruckert C."/>
        </authorList>
    </citation>
    <scope>NUCLEOTIDE SEQUENCE</scope>
    <source>
        <strain evidence="1">CGMCC 1.15448</strain>
    </source>
</reference>
<evidence type="ECO:0000313" key="1">
    <source>
        <dbReference type="EMBL" id="GGA94980.1"/>
    </source>
</evidence>
<protein>
    <recommendedName>
        <fullName evidence="3">Phosphoribosylpyrophosphate synthetase</fullName>
    </recommendedName>
</protein>
<reference evidence="1" key="2">
    <citation type="submission" date="2020-09" db="EMBL/GenBank/DDBJ databases">
        <authorList>
            <person name="Sun Q."/>
            <person name="Zhou Y."/>
        </authorList>
    </citation>
    <scope>NUCLEOTIDE SEQUENCE</scope>
    <source>
        <strain evidence="1">CGMCC 1.15448</strain>
    </source>
</reference>
<evidence type="ECO:0008006" key="3">
    <source>
        <dbReference type="Google" id="ProtNLM"/>
    </source>
</evidence>
<dbReference type="Proteomes" id="UP000607559">
    <property type="component" value="Unassembled WGS sequence"/>
</dbReference>
<dbReference type="EMBL" id="BMJC01000002">
    <property type="protein sequence ID" value="GGA94980.1"/>
    <property type="molecule type" value="Genomic_DNA"/>
</dbReference>
<comment type="caution">
    <text evidence="1">The sequence shown here is derived from an EMBL/GenBank/DDBJ whole genome shotgun (WGS) entry which is preliminary data.</text>
</comment>
<accession>A0A8J2XSH1</accession>